<dbReference type="GO" id="GO:0006811">
    <property type="term" value="P:monoatomic ion transport"/>
    <property type="evidence" value="ECO:0007669"/>
    <property type="project" value="UniProtKB-KW"/>
</dbReference>
<feature type="transmembrane region" description="Helical" evidence="8">
    <location>
        <begin position="565"/>
        <end position="586"/>
    </location>
</feature>
<evidence type="ECO:0000256" key="1">
    <source>
        <dbReference type="ARBA" id="ARBA00004651"/>
    </source>
</evidence>
<dbReference type="GO" id="GO:0043252">
    <property type="term" value="P:sodium-independent organic anion transport"/>
    <property type="evidence" value="ECO:0007669"/>
    <property type="project" value="TreeGrafter"/>
</dbReference>
<name>A0A2T7P0U7_POMCA</name>
<comment type="subcellular location">
    <subcellularLocation>
        <location evidence="1 8">Cell membrane</location>
        <topology evidence="1 8">Multi-pass membrane protein</topology>
    </subcellularLocation>
</comment>
<dbReference type="InterPro" id="IPR004156">
    <property type="entry name" value="OATP"/>
</dbReference>
<evidence type="ECO:0000256" key="5">
    <source>
        <dbReference type="ARBA" id="ARBA00022989"/>
    </source>
</evidence>
<feature type="transmembrane region" description="Helical" evidence="8">
    <location>
        <begin position="115"/>
        <end position="137"/>
    </location>
</feature>
<keyword evidence="12" id="KW-1185">Reference proteome</keyword>
<dbReference type="AlphaFoldDB" id="A0A2T7P0U7"/>
<feature type="transmembrane region" description="Helical" evidence="8">
    <location>
        <begin position="46"/>
        <end position="67"/>
    </location>
</feature>
<evidence type="ECO:0000313" key="12">
    <source>
        <dbReference type="Proteomes" id="UP000245119"/>
    </source>
</evidence>
<feature type="transmembrane region" description="Helical" evidence="8">
    <location>
        <begin position="240"/>
        <end position="265"/>
    </location>
</feature>
<evidence type="ECO:0000259" key="10">
    <source>
        <dbReference type="PROSITE" id="PS51465"/>
    </source>
</evidence>
<feature type="transmembrane region" description="Helical" evidence="8">
    <location>
        <begin position="285"/>
        <end position="309"/>
    </location>
</feature>
<keyword evidence="7" id="KW-1015">Disulfide bond</keyword>
<dbReference type="OrthoDB" id="5062115at2759"/>
<dbReference type="Gene3D" id="1.20.1250.20">
    <property type="entry name" value="MFS general substrate transporter like domains"/>
    <property type="match status" value="1"/>
</dbReference>
<keyword evidence="6 8" id="KW-0472">Membrane</keyword>
<dbReference type="InterPro" id="IPR036259">
    <property type="entry name" value="MFS_trans_sf"/>
</dbReference>
<dbReference type="CDD" id="cd17336">
    <property type="entry name" value="MFS_SLCO_OATP"/>
    <property type="match status" value="1"/>
</dbReference>
<dbReference type="PROSITE" id="PS51465">
    <property type="entry name" value="KAZAL_2"/>
    <property type="match status" value="1"/>
</dbReference>
<dbReference type="PANTHER" id="PTHR11388">
    <property type="entry name" value="ORGANIC ANION TRANSPORTER"/>
    <property type="match status" value="1"/>
</dbReference>
<comment type="caution">
    <text evidence="11">The sequence shown here is derived from an EMBL/GenBank/DDBJ whole genome shotgun (WGS) entry which is preliminary data.</text>
</comment>
<dbReference type="Proteomes" id="UP000245119">
    <property type="component" value="Linkage Group LG7"/>
</dbReference>
<evidence type="ECO:0000259" key="9">
    <source>
        <dbReference type="PROSITE" id="PS50850"/>
    </source>
</evidence>
<dbReference type="NCBIfam" id="TIGR00805">
    <property type="entry name" value="oat"/>
    <property type="match status" value="1"/>
</dbReference>
<dbReference type="PANTHER" id="PTHR11388:SF157">
    <property type="entry name" value="SOLUTE CARRIER ORGANIC ANION TRANSPORTER FAMILY MEMBER 2A1-LIKE"/>
    <property type="match status" value="1"/>
</dbReference>
<feature type="transmembrane region" description="Helical" evidence="8">
    <location>
        <begin position="200"/>
        <end position="219"/>
    </location>
</feature>
<dbReference type="SUPFAM" id="SSF100895">
    <property type="entry name" value="Kazal-type serine protease inhibitors"/>
    <property type="match status" value="1"/>
</dbReference>
<evidence type="ECO:0000256" key="4">
    <source>
        <dbReference type="ARBA" id="ARBA00022692"/>
    </source>
</evidence>
<feature type="transmembrane region" description="Helical" evidence="8">
    <location>
        <begin position="394"/>
        <end position="412"/>
    </location>
</feature>
<dbReference type="SUPFAM" id="SSF103473">
    <property type="entry name" value="MFS general substrate transporter"/>
    <property type="match status" value="1"/>
</dbReference>
<dbReference type="InterPro" id="IPR002350">
    <property type="entry name" value="Kazal_dom"/>
</dbReference>
<dbReference type="Pfam" id="PF03137">
    <property type="entry name" value="OATP"/>
    <property type="match status" value="1"/>
</dbReference>
<keyword evidence="3" id="KW-1003">Cell membrane</keyword>
<protein>
    <recommendedName>
        <fullName evidence="8">Solute carrier organic anion transporter family member</fullName>
    </recommendedName>
</protein>
<organism evidence="11 12">
    <name type="scientific">Pomacea canaliculata</name>
    <name type="common">Golden apple snail</name>
    <dbReference type="NCBI Taxonomy" id="400727"/>
    <lineage>
        <taxon>Eukaryota</taxon>
        <taxon>Metazoa</taxon>
        <taxon>Spiralia</taxon>
        <taxon>Lophotrochozoa</taxon>
        <taxon>Mollusca</taxon>
        <taxon>Gastropoda</taxon>
        <taxon>Caenogastropoda</taxon>
        <taxon>Architaenioglossa</taxon>
        <taxon>Ampullarioidea</taxon>
        <taxon>Ampullariidae</taxon>
        <taxon>Pomacea</taxon>
    </lineage>
</organism>
<reference evidence="11 12" key="1">
    <citation type="submission" date="2018-04" db="EMBL/GenBank/DDBJ databases">
        <title>The genome of golden apple snail Pomacea canaliculata provides insight into stress tolerance and invasive adaptation.</title>
        <authorList>
            <person name="Liu C."/>
            <person name="Liu B."/>
            <person name="Ren Y."/>
            <person name="Zhang Y."/>
            <person name="Wang H."/>
            <person name="Li S."/>
            <person name="Jiang F."/>
            <person name="Yin L."/>
            <person name="Zhang G."/>
            <person name="Qian W."/>
            <person name="Fan W."/>
        </authorList>
    </citation>
    <scope>NUCLEOTIDE SEQUENCE [LARGE SCALE GENOMIC DNA]</scope>
    <source>
        <strain evidence="11">SZHN2017</strain>
        <tissue evidence="11">Muscle</tissue>
    </source>
</reference>
<proteinExistence type="inferred from homology"/>
<dbReference type="Pfam" id="PF07648">
    <property type="entry name" value="Kazal_2"/>
    <property type="match status" value="1"/>
</dbReference>
<evidence type="ECO:0000256" key="3">
    <source>
        <dbReference type="ARBA" id="ARBA00022475"/>
    </source>
</evidence>
<comment type="similarity">
    <text evidence="2 8">Belongs to the organo anion transporter (TC 2.A.60) family.</text>
</comment>
<dbReference type="InterPro" id="IPR036058">
    <property type="entry name" value="Kazal_dom_sf"/>
</dbReference>
<evidence type="ECO:0000256" key="2">
    <source>
        <dbReference type="ARBA" id="ARBA00009657"/>
    </source>
</evidence>
<feature type="domain" description="Major facilitator superfamily (MFS) profile" evidence="9">
    <location>
        <begin position="40"/>
        <end position="648"/>
    </location>
</feature>
<evidence type="ECO:0000313" key="11">
    <source>
        <dbReference type="EMBL" id="PVD27050.1"/>
    </source>
</evidence>
<feature type="transmembrane region" description="Helical" evidence="8">
    <location>
        <begin position="424"/>
        <end position="444"/>
    </location>
</feature>
<feature type="transmembrane region" description="Helical" evidence="8">
    <location>
        <begin position="529"/>
        <end position="553"/>
    </location>
</feature>
<dbReference type="PROSITE" id="PS50850">
    <property type="entry name" value="MFS"/>
    <property type="match status" value="1"/>
</dbReference>
<keyword evidence="5 8" id="KW-1133">Transmembrane helix</keyword>
<dbReference type="GO" id="GO:0015347">
    <property type="term" value="F:sodium-independent organic anion transmembrane transporter activity"/>
    <property type="evidence" value="ECO:0007669"/>
    <property type="project" value="TreeGrafter"/>
</dbReference>
<dbReference type="EMBL" id="PZQS01000007">
    <property type="protein sequence ID" value="PVD27050.1"/>
    <property type="molecule type" value="Genomic_DNA"/>
</dbReference>
<dbReference type="GO" id="GO:0016323">
    <property type="term" value="C:basolateral plasma membrane"/>
    <property type="evidence" value="ECO:0007669"/>
    <property type="project" value="TreeGrafter"/>
</dbReference>
<feature type="transmembrane region" description="Helical" evidence="8">
    <location>
        <begin position="624"/>
        <end position="643"/>
    </location>
</feature>
<evidence type="ECO:0000256" key="8">
    <source>
        <dbReference type="RuleBase" id="RU362056"/>
    </source>
</evidence>
<feature type="domain" description="Kazal-like" evidence="10">
    <location>
        <begin position="462"/>
        <end position="513"/>
    </location>
</feature>
<keyword evidence="8" id="KW-0406">Ion transport</keyword>
<keyword evidence="4 8" id="KW-0812">Transmembrane</keyword>
<keyword evidence="8" id="KW-0813">Transport</keyword>
<accession>A0A2T7P0U7</accession>
<feature type="transmembrane region" description="Helical" evidence="8">
    <location>
        <begin position="87"/>
        <end position="108"/>
    </location>
</feature>
<feature type="transmembrane region" description="Helical" evidence="8">
    <location>
        <begin position="353"/>
        <end position="374"/>
    </location>
</feature>
<gene>
    <name evidence="11" type="ORF">C0Q70_12200</name>
</gene>
<sequence>MAPHQKKSKPSTNDYIAASTDMDNDYVPECGIGGCKPPAARMLANIGVFTGSYCLCSLVTSTLNSYVNSQVTTLERHFGFTSSETGLIMAANDIGFLILVLFISYVADKIHIPRALGLATIFFGVSGIICALPHFLFGAPSPTVDIKTSNITGVVSSRSTKAFGGQLCDNDNLTSLGCGMIAEDATKSSAMLGGENKARAHATTALVIIVLGMVLQGVAKSPRYSFLTTYVDANVDRTKTGFYVGVMTTLGIMGPAMAYAIGGIFTRIYVTLEDTNLYPRHPKWIGAWWLGYITFGCAACVFGIPLFFFPRSLKKGKISSEKKPINDIVIQKKPGHSFSGFFGALGRLVTNPIYMLVLASSCALLFSVAGSQSFTPKYIENQFSFPAWRVNMSLAGNMLGTACVGTFVGGYLTKRLKMGPLLGLKFITAMQILSVFFSGLLMIFKCDQPYLYNSPGPRAAVDESTIGCNKNCACDDNDYFPICGDDGRTYFSPCHAGCLVDTNKMYQNCTCIAGGTATAGMCDYSCPMFYPFMVAVAAGSLFGTLSIIPKLIIYIRSVEERDKPLALGLASFSTSVTAWMLGPILFGKIVDGICIQWENSCFGRGACRLYDNDMFRLRMLGYQIGFRFLGLLLSISALVYAIVTKKFQKQEAKTPAMEMTV</sequence>
<evidence type="ECO:0000256" key="6">
    <source>
        <dbReference type="ARBA" id="ARBA00023136"/>
    </source>
</evidence>
<dbReference type="InterPro" id="IPR020846">
    <property type="entry name" value="MFS_dom"/>
</dbReference>
<evidence type="ECO:0000256" key="7">
    <source>
        <dbReference type="ARBA" id="ARBA00023157"/>
    </source>
</evidence>